<protein>
    <submittedName>
        <fullName evidence="1">Uncharacterized protein</fullName>
    </submittedName>
</protein>
<dbReference type="Proteomes" id="UP001253193">
    <property type="component" value="Unassembled WGS sequence"/>
</dbReference>
<sequence>MEKLNKALQDGLITEDFSAPENQEIVMAHAPCQIGDLIWVRESYKEEGYWEDKGSVSKKTGKPKKDWVSNHVAHYDDQGDVPEPKEGMIWRGKPSMHMPSWANRLCLHVKDVYIERIQDISEDQAQREGAYHYFSNRGWSEEIGGCDSSVKFYFGAAGSKAYDSPREAYMNLWDELYGWKEDYSWGANGWVWVIEFSLVHNNVDVLLPKE</sequence>
<dbReference type="EMBL" id="JAUHGG010000003">
    <property type="protein sequence ID" value="MDS1821328.1"/>
    <property type="molecule type" value="Genomic_DNA"/>
</dbReference>
<proteinExistence type="predicted"/>
<comment type="caution">
    <text evidence="1">The sequence shown here is derived from an EMBL/GenBank/DDBJ whole genome shotgun (WGS) entry which is preliminary data.</text>
</comment>
<reference evidence="1" key="1">
    <citation type="submission" date="2023-06" db="EMBL/GenBank/DDBJ databases">
        <title>Genomic Diversity of Vibrio spp. and Metagenomic Analysis of Pathogens in Florida Gulf Coastal Waters Following Hurricane Ian.</title>
        <authorList>
            <person name="Brumfield K.D."/>
        </authorList>
    </citation>
    <scope>NUCLEOTIDE SEQUENCE</scope>
    <source>
        <strain evidence="1">WBS2B-138</strain>
    </source>
</reference>
<gene>
    <name evidence="1" type="ORF">QX249_11690</name>
</gene>
<evidence type="ECO:0000313" key="2">
    <source>
        <dbReference type="Proteomes" id="UP001253193"/>
    </source>
</evidence>
<dbReference type="RefSeq" id="WP_311020205.1">
    <property type="nucleotide sequence ID" value="NZ_JAUHGG010000003.1"/>
</dbReference>
<accession>A0AAW8PYM1</accession>
<dbReference type="AlphaFoldDB" id="A0AAW8PYM1"/>
<evidence type="ECO:0000313" key="1">
    <source>
        <dbReference type="EMBL" id="MDS1821328.1"/>
    </source>
</evidence>
<organism evidence="1 2">
    <name type="scientific">Vibrio parahaemolyticus</name>
    <dbReference type="NCBI Taxonomy" id="670"/>
    <lineage>
        <taxon>Bacteria</taxon>
        <taxon>Pseudomonadati</taxon>
        <taxon>Pseudomonadota</taxon>
        <taxon>Gammaproteobacteria</taxon>
        <taxon>Vibrionales</taxon>
        <taxon>Vibrionaceae</taxon>
        <taxon>Vibrio</taxon>
    </lineage>
</organism>
<name>A0AAW8PYM1_VIBPH</name>